<protein>
    <submittedName>
        <fullName evidence="1">Uncharacterized protein</fullName>
    </submittedName>
</protein>
<dbReference type="Proteomes" id="UP000549343">
    <property type="component" value="Unassembled WGS sequence"/>
</dbReference>
<organism evidence="1 2">
    <name type="scientific">Actinomadura livida</name>
    <dbReference type="NCBI Taxonomy" id="79909"/>
    <lineage>
        <taxon>Bacteria</taxon>
        <taxon>Bacillati</taxon>
        <taxon>Actinomycetota</taxon>
        <taxon>Actinomycetes</taxon>
        <taxon>Streptosporangiales</taxon>
        <taxon>Thermomonosporaceae</taxon>
        <taxon>Actinomadura</taxon>
    </lineage>
</organism>
<name>A0A7W7I777_9ACTN</name>
<gene>
    <name evidence="1" type="ORF">F4557_000215</name>
</gene>
<evidence type="ECO:0000313" key="2">
    <source>
        <dbReference type="Proteomes" id="UP000549343"/>
    </source>
</evidence>
<proteinExistence type="predicted"/>
<evidence type="ECO:0000313" key="1">
    <source>
        <dbReference type="EMBL" id="MBB4771797.1"/>
    </source>
</evidence>
<reference evidence="1 2" key="1">
    <citation type="submission" date="2020-08" db="EMBL/GenBank/DDBJ databases">
        <title>Sequencing the genomes of 1000 actinobacteria strains.</title>
        <authorList>
            <person name="Klenk H.-P."/>
        </authorList>
    </citation>
    <scope>NUCLEOTIDE SEQUENCE [LARGE SCALE GENOMIC DNA]</scope>
    <source>
        <strain evidence="1 2">DSM 44772</strain>
    </source>
</reference>
<accession>A0A7W7I777</accession>
<sequence length="46" mass="4763">MDAGKHGDRAGQLGVFGQGPVRVGVGAQDVGEHHRIDVVGLLRATE</sequence>
<dbReference type="EMBL" id="JACHMV010000001">
    <property type="protein sequence ID" value="MBB4771797.1"/>
    <property type="molecule type" value="Genomic_DNA"/>
</dbReference>
<comment type="caution">
    <text evidence="1">The sequence shown here is derived from an EMBL/GenBank/DDBJ whole genome shotgun (WGS) entry which is preliminary data.</text>
</comment>
<dbReference type="AlphaFoldDB" id="A0A7W7I777"/>